<gene>
    <name evidence="1" type="ORF">EK21DRAFT_106575</name>
</gene>
<dbReference type="SUPFAM" id="SSF52540">
    <property type="entry name" value="P-loop containing nucleoside triphosphate hydrolases"/>
    <property type="match status" value="1"/>
</dbReference>
<dbReference type="Gene3D" id="1.25.40.10">
    <property type="entry name" value="Tetratricopeptide repeat domain"/>
    <property type="match status" value="1"/>
</dbReference>
<dbReference type="OrthoDB" id="3794806at2759"/>
<organism evidence="1 2">
    <name type="scientific">Setomelanomma holmii</name>
    <dbReference type="NCBI Taxonomy" id="210430"/>
    <lineage>
        <taxon>Eukaryota</taxon>
        <taxon>Fungi</taxon>
        <taxon>Dikarya</taxon>
        <taxon>Ascomycota</taxon>
        <taxon>Pezizomycotina</taxon>
        <taxon>Dothideomycetes</taxon>
        <taxon>Pleosporomycetidae</taxon>
        <taxon>Pleosporales</taxon>
        <taxon>Pleosporineae</taxon>
        <taxon>Phaeosphaeriaceae</taxon>
        <taxon>Setomelanomma</taxon>
    </lineage>
</organism>
<dbReference type="InterPro" id="IPR011990">
    <property type="entry name" value="TPR-like_helical_dom_sf"/>
</dbReference>
<name>A0A9P4HKK0_9PLEO</name>
<proteinExistence type="predicted"/>
<evidence type="ECO:0000313" key="2">
    <source>
        <dbReference type="Proteomes" id="UP000799777"/>
    </source>
</evidence>
<reference evidence="1" key="1">
    <citation type="journal article" date="2020" name="Stud. Mycol.">
        <title>101 Dothideomycetes genomes: a test case for predicting lifestyles and emergence of pathogens.</title>
        <authorList>
            <person name="Haridas S."/>
            <person name="Albert R."/>
            <person name="Binder M."/>
            <person name="Bloem J."/>
            <person name="Labutti K."/>
            <person name="Salamov A."/>
            <person name="Andreopoulos B."/>
            <person name="Baker S."/>
            <person name="Barry K."/>
            <person name="Bills G."/>
            <person name="Bluhm B."/>
            <person name="Cannon C."/>
            <person name="Castanera R."/>
            <person name="Culley D."/>
            <person name="Daum C."/>
            <person name="Ezra D."/>
            <person name="Gonzalez J."/>
            <person name="Henrissat B."/>
            <person name="Kuo A."/>
            <person name="Liang C."/>
            <person name="Lipzen A."/>
            <person name="Lutzoni F."/>
            <person name="Magnuson J."/>
            <person name="Mondo S."/>
            <person name="Nolan M."/>
            <person name="Ohm R."/>
            <person name="Pangilinan J."/>
            <person name="Park H.-J."/>
            <person name="Ramirez L."/>
            <person name="Alfaro M."/>
            <person name="Sun H."/>
            <person name="Tritt A."/>
            <person name="Yoshinaga Y."/>
            <person name="Zwiers L.-H."/>
            <person name="Turgeon B."/>
            <person name="Goodwin S."/>
            <person name="Spatafora J."/>
            <person name="Crous P."/>
            <person name="Grigoriev I."/>
        </authorList>
    </citation>
    <scope>NUCLEOTIDE SEQUENCE</scope>
    <source>
        <strain evidence="1">CBS 110217</strain>
    </source>
</reference>
<protein>
    <recommendedName>
        <fullName evidence="3">NB-ARC domain-containing protein</fullName>
    </recommendedName>
</protein>
<dbReference type="Proteomes" id="UP000799777">
    <property type="component" value="Unassembled WGS sequence"/>
</dbReference>
<dbReference type="SUPFAM" id="SSF48452">
    <property type="entry name" value="TPR-like"/>
    <property type="match status" value="1"/>
</dbReference>
<dbReference type="EMBL" id="ML978156">
    <property type="protein sequence ID" value="KAF2035727.1"/>
    <property type="molecule type" value="Genomic_DNA"/>
</dbReference>
<sequence>MSSSLTFDNRGNVANNALNINVETQILNYGDHQQGLRVSVNPHLFTVPSSLTDEDFVGHNDLLQNLEKSVKENRKVAVYGPSGIGTSRVAAQIASTLHPSIFESVFWVDGTSATSFAQGMSFIAHYLGLSIKSDASSHANAARVWMEAEANGSWLLILDASGFEAVTEGRESDAESKEIYFAQRLPRRSKVPLRTILVTTSQQQVALKWCPCPEQAFEVLPLESEDAVRLLRNTTGDQKSPERDAEQLTAEMDQNPSAILLVAAVIRAQTESGQTISKFVKSYKKRKDGAIDFFNGSHPSTHGLYSKTTTLTMAWSRAIQTVQKLSPNACNLLFLIACLDGSSIAPRILRHAFGWRHDTLESRTEITAVLNHRLIFLNKATGCYRMHRLVRLTVRHWMRTEKILLCWHLRALDSLSKVYDRFRPEDGHVSTNAQLERRALLPHIAAFQQFCRDGRCEVRLQEEQFRVIVGFAELFTSEGRYKIAVDMLGFARESPVPESHWRKIAILRLAENLRNLTLVDGKPERLHQALSILDEVRKTAGKDERMHLFGTSAMVYAALKNVNKAAAYQAQLVNLCKTELGPRHPDTIEARLEYSKLLCQQDELEKALNEQKRIEQLLGEEPLQSEPDSHLRLLDVRAALVRTYWRLSRLPKAIKLARVVVDGRTAAFGDSDTKTIGSRKDLAQCLADHGNPLDAIAIYEDVGEKLRHKFGQDHEAIRACVAELNRIRSTFPT</sequence>
<dbReference type="PANTHER" id="PTHR47691">
    <property type="entry name" value="REGULATOR-RELATED"/>
    <property type="match status" value="1"/>
</dbReference>
<evidence type="ECO:0008006" key="3">
    <source>
        <dbReference type="Google" id="ProtNLM"/>
    </source>
</evidence>
<dbReference type="Gene3D" id="3.40.50.300">
    <property type="entry name" value="P-loop containing nucleotide triphosphate hydrolases"/>
    <property type="match status" value="1"/>
</dbReference>
<dbReference type="PANTHER" id="PTHR47691:SF3">
    <property type="entry name" value="HTH-TYPE TRANSCRIPTIONAL REGULATOR RV0890C-RELATED"/>
    <property type="match status" value="1"/>
</dbReference>
<dbReference type="AlphaFoldDB" id="A0A9P4HKK0"/>
<dbReference type="GO" id="GO:0043531">
    <property type="term" value="F:ADP binding"/>
    <property type="evidence" value="ECO:0007669"/>
    <property type="project" value="InterPro"/>
</dbReference>
<comment type="caution">
    <text evidence="1">The sequence shown here is derived from an EMBL/GenBank/DDBJ whole genome shotgun (WGS) entry which is preliminary data.</text>
</comment>
<dbReference type="InterPro" id="IPR027417">
    <property type="entry name" value="P-loop_NTPase"/>
</dbReference>
<accession>A0A9P4HKK0</accession>
<keyword evidence="2" id="KW-1185">Reference proteome</keyword>
<evidence type="ECO:0000313" key="1">
    <source>
        <dbReference type="EMBL" id="KAF2035727.1"/>
    </source>
</evidence>
<dbReference type="Pfam" id="PF13374">
    <property type="entry name" value="TPR_10"/>
    <property type="match status" value="1"/>
</dbReference>